<gene>
    <name evidence="2" type="ORF">WH50_12565</name>
</gene>
<dbReference type="InterPro" id="IPR016181">
    <property type="entry name" value="Acyl_CoA_acyltransferase"/>
</dbReference>
<dbReference type="InterPro" id="IPR036412">
    <property type="entry name" value="HAD-like_sf"/>
</dbReference>
<accession>A0ABX5LZU4</accession>
<protein>
    <recommendedName>
        <fullName evidence="1">Methyltransferase type 11 domain-containing protein</fullName>
    </recommendedName>
</protein>
<dbReference type="SUPFAM" id="SSF55729">
    <property type="entry name" value="Acyl-CoA N-acyltransferases (Nat)"/>
    <property type="match status" value="1"/>
</dbReference>
<evidence type="ECO:0000313" key="2">
    <source>
        <dbReference type="EMBL" id="PXF30948.1"/>
    </source>
</evidence>
<evidence type="ECO:0000313" key="3">
    <source>
        <dbReference type="Proteomes" id="UP000248090"/>
    </source>
</evidence>
<dbReference type="EMBL" id="LAPT01000056">
    <property type="protein sequence ID" value="PXF30948.1"/>
    <property type="molecule type" value="Genomic_DNA"/>
</dbReference>
<dbReference type="SUPFAM" id="SSF53335">
    <property type="entry name" value="S-adenosyl-L-methionine-dependent methyltransferases"/>
    <property type="match status" value="1"/>
</dbReference>
<dbReference type="RefSeq" id="WP_110187634.1">
    <property type="nucleotide sequence ID" value="NZ_CP177354.1"/>
</dbReference>
<organism evidence="2 3">
    <name type="scientific">Pokkaliibacter plantistimulans</name>
    <dbReference type="NCBI Taxonomy" id="1635171"/>
    <lineage>
        <taxon>Bacteria</taxon>
        <taxon>Pseudomonadati</taxon>
        <taxon>Pseudomonadota</taxon>
        <taxon>Gammaproteobacteria</taxon>
        <taxon>Oceanospirillales</taxon>
        <taxon>Balneatrichaceae</taxon>
        <taxon>Pokkaliibacter</taxon>
    </lineage>
</organism>
<dbReference type="SUPFAM" id="SSF56784">
    <property type="entry name" value="HAD-like"/>
    <property type="match status" value="1"/>
</dbReference>
<dbReference type="InterPro" id="IPR010033">
    <property type="entry name" value="HAD_SF_ppase_IIIC"/>
</dbReference>
<dbReference type="Proteomes" id="UP000248090">
    <property type="component" value="Unassembled WGS sequence"/>
</dbReference>
<keyword evidence="3" id="KW-1185">Reference proteome</keyword>
<dbReference type="InterPro" id="IPR023214">
    <property type="entry name" value="HAD_sf"/>
</dbReference>
<comment type="caution">
    <text evidence="2">The sequence shown here is derived from an EMBL/GenBank/DDBJ whole genome shotgun (WGS) entry which is preliminary data.</text>
</comment>
<name>A0ABX5LZU4_9GAMM</name>
<dbReference type="Pfam" id="PF08241">
    <property type="entry name" value="Methyltransf_11"/>
    <property type="match status" value="1"/>
</dbReference>
<feature type="domain" description="Methyltransferase type 11" evidence="1">
    <location>
        <begin position="395"/>
        <end position="465"/>
    </location>
</feature>
<dbReference type="InterPro" id="IPR029063">
    <property type="entry name" value="SAM-dependent_MTases_sf"/>
</dbReference>
<dbReference type="Gene3D" id="3.40.50.150">
    <property type="entry name" value="Vaccinia Virus protein VP39"/>
    <property type="match status" value="1"/>
</dbReference>
<dbReference type="Gene3D" id="3.40.50.1000">
    <property type="entry name" value="HAD superfamily/HAD-like"/>
    <property type="match status" value="1"/>
</dbReference>
<reference evidence="2 3" key="1">
    <citation type="submission" date="2015-03" db="EMBL/GenBank/DDBJ databases">
        <authorList>
            <person name="Krishnan R."/>
            <person name="Midha S."/>
            <person name="Patil P.B."/>
            <person name="Rameshkumar N."/>
        </authorList>
    </citation>
    <scope>NUCLEOTIDE SEQUENCE [LARGE SCALE GENOMIC DNA]</scope>
    <source>
        <strain evidence="2 3">L1E11</strain>
    </source>
</reference>
<dbReference type="InterPro" id="IPR010037">
    <property type="entry name" value="FkbH_domain"/>
</dbReference>
<dbReference type="Gene3D" id="3.40.630.30">
    <property type="match status" value="1"/>
</dbReference>
<sequence length="523" mass="58960">MPDQIKLVFVDLDDTLWKGTLLEDGLDNVQPDNKLIEGLRRLDNIGVLLAVVSKNHLPDVEEALAKFNLSEVFFRKEVSFEPKSIAIRRVLELVRFSPEACLFVDDSSFEQEEVKHLYNNINTAYPHQFLELIDNKNNWAISSSYEEGQHRKASYVAEEKRIKAESEYSGTFRQFLNQSALLLKVGPCSAATADRISEITLRTNQINFSSNRYSPNDVLLLLQSEEHDCYLCAAKDKYGDYGTIGFSCIKYEDSTATIQDLMLSCRIQGKGVESAIISVLAEKAKLKNAQKIVGLYRPTRRNGQISGVFESIGFTVSGNEGDHIKYELDLKESTVTPPKHVRIVVTDIPVTDPDAGIPFIRDIVKSSINSGLLQGQIIDIGAGWDGVLGEHCDLFIEVDNNKHIRLDMERYPKTDIIANAQDMHNIESNTFDSALCLEVLEHCTNPFDLSRELVRVLQPGGVAIISAPMNFPIHDTPGDYWRFTPDGLKILFKDSTEVIHEYIEGENEHPIRTVLVLRKLQDR</sequence>
<dbReference type="NCBIfam" id="TIGR01686">
    <property type="entry name" value="FkbH"/>
    <property type="match status" value="1"/>
</dbReference>
<dbReference type="InterPro" id="IPR013216">
    <property type="entry name" value="Methyltransf_11"/>
</dbReference>
<dbReference type="NCBIfam" id="TIGR01681">
    <property type="entry name" value="HAD-SF-IIIC"/>
    <property type="match status" value="1"/>
</dbReference>
<proteinExistence type="predicted"/>
<evidence type="ECO:0000259" key="1">
    <source>
        <dbReference type="Pfam" id="PF08241"/>
    </source>
</evidence>